<dbReference type="Proteomes" id="UP000187406">
    <property type="component" value="Unassembled WGS sequence"/>
</dbReference>
<sequence length="426" mass="48372">MAELLPGYPSVQNITKYVISMDVPEEPQVFGCKWYYSRQEIEDQSPSRKDGIDFQKESQLRKSYCSFLKELGMKLKVSQVAIACAMLLCHRFYMRQSHRKNDWQTIATVSLFLACKLEDTPCLLMNVIVAAYEIMYKWDPSAQERIKQREFYSKQKELILMGERLILTTYAFDLDIQLPYKPLVSALKKLNIIHELGKEAWNFVNDWLCTTLCMQYKPHYIAAGTVYLAAKLKKVKLPTEKGKVWWLEFDISPKQLEEVIQQMLRLLEWDKKRTAPPTQTIASGRKSIVSCASQGPTTVAAGGFSKSPPSINRNTSLKEVIPCQKCDSGGSSCIVEDGDGESQPRTGDSDHNSCCKIISVGNTYSKIDADRIREALKRRKRNRDANNKSAEASTDEIDSEAWIESQLESGIVVESASFAKKQRNAL</sequence>
<dbReference type="GO" id="GO:0016538">
    <property type="term" value="F:cyclin-dependent protein serine/threonine kinase regulator activity"/>
    <property type="evidence" value="ECO:0007669"/>
    <property type="project" value="InterPro"/>
</dbReference>
<organism evidence="9 10">
    <name type="scientific">Cephalotus follicularis</name>
    <name type="common">Albany pitcher plant</name>
    <dbReference type="NCBI Taxonomy" id="3775"/>
    <lineage>
        <taxon>Eukaryota</taxon>
        <taxon>Viridiplantae</taxon>
        <taxon>Streptophyta</taxon>
        <taxon>Embryophyta</taxon>
        <taxon>Tracheophyta</taxon>
        <taxon>Spermatophyta</taxon>
        <taxon>Magnoliopsida</taxon>
        <taxon>eudicotyledons</taxon>
        <taxon>Gunneridae</taxon>
        <taxon>Pentapetalae</taxon>
        <taxon>rosids</taxon>
        <taxon>fabids</taxon>
        <taxon>Oxalidales</taxon>
        <taxon>Cephalotaceae</taxon>
        <taxon>Cephalotus</taxon>
    </lineage>
</organism>
<name>A0A1Q3BYN5_CEPFO</name>
<dbReference type="InterPro" id="IPR006671">
    <property type="entry name" value="Cyclin_N"/>
</dbReference>
<keyword evidence="3 7" id="KW-0195">Cyclin</keyword>
<evidence type="ECO:0000256" key="6">
    <source>
        <dbReference type="ARBA" id="ARBA00061204"/>
    </source>
</evidence>
<dbReference type="InterPro" id="IPR043198">
    <property type="entry name" value="Cyclin/Ssn8"/>
</dbReference>
<keyword evidence="2" id="KW-0132">Cell division</keyword>
<dbReference type="OrthoDB" id="10264655at2759"/>
<reference evidence="10" key="1">
    <citation type="submission" date="2016-04" db="EMBL/GenBank/DDBJ databases">
        <title>Cephalotus genome sequencing.</title>
        <authorList>
            <person name="Fukushima K."/>
            <person name="Hasebe M."/>
            <person name="Fang X."/>
        </authorList>
    </citation>
    <scope>NUCLEOTIDE SEQUENCE [LARGE SCALE GENOMIC DNA]</scope>
    <source>
        <strain evidence="10">cv. St1</strain>
    </source>
</reference>
<gene>
    <name evidence="9" type="ORF">CFOL_v3_16489</name>
</gene>
<proteinExistence type="inferred from homology"/>
<evidence type="ECO:0000313" key="9">
    <source>
        <dbReference type="EMBL" id="GAV73002.1"/>
    </source>
</evidence>
<evidence type="ECO:0000259" key="8">
    <source>
        <dbReference type="SMART" id="SM00385"/>
    </source>
</evidence>
<keyword evidence="4" id="KW-0131">Cell cycle</keyword>
<dbReference type="InterPro" id="IPR013763">
    <property type="entry name" value="Cyclin-like_dom"/>
</dbReference>
<dbReference type="FunFam" id="1.10.472.10:FF:000081">
    <property type="entry name" value="Cyclin family protein"/>
    <property type="match status" value="1"/>
</dbReference>
<dbReference type="AlphaFoldDB" id="A0A1Q3BYN5"/>
<dbReference type="InParanoid" id="A0A1Q3BYN5"/>
<dbReference type="GO" id="GO:0006357">
    <property type="term" value="P:regulation of transcription by RNA polymerase II"/>
    <property type="evidence" value="ECO:0007669"/>
    <property type="project" value="InterPro"/>
</dbReference>
<evidence type="ECO:0000256" key="1">
    <source>
        <dbReference type="ARBA" id="ARBA00011177"/>
    </source>
</evidence>
<comment type="subunit">
    <text evidence="1">Interacts with the CDC2 protein kinase to form a serine/threonine kinase holoenzyme complex also known as maturation promoting factor (MPF). The cyclin subunit imparts substrate specificity to the complex.</text>
</comment>
<evidence type="ECO:0000313" key="10">
    <source>
        <dbReference type="Proteomes" id="UP000187406"/>
    </source>
</evidence>
<dbReference type="STRING" id="3775.A0A1Q3BYN5"/>
<dbReference type="SUPFAM" id="SSF47954">
    <property type="entry name" value="Cyclin-like"/>
    <property type="match status" value="2"/>
</dbReference>
<dbReference type="Gene3D" id="1.10.472.10">
    <property type="entry name" value="Cyclin-like"/>
    <property type="match status" value="2"/>
</dbReference>
<protein>
    <recommendedName>
        <fullName evidence="5">B-like cyclin</fullName>
    </recommendedName>
</protein>
<evidence type="ECO:0000256" key="7">
    <source>
        <dbReference type="RuleBase" id="RU000383"/>
    </source>
</evidence>
<dbReference type="InterPro" id="IPR036915">
    <property type="entry name" value="Cyclin-like_sf"/>
</dbReference>
<accession>A0A1Q3BYN5</accession>
<evidence type="ECO:0000256" key="2">
    <source>
        <dbReference type="ARBA" id="ARBA00022618"/>
    </source>
</evidence>
<dbReference type="Pfam" id="PF00134">
    <property type="entry name" value="Cyclin_N"/>
    <property type="match status" value="2"/>
</dbReference>
<dbReference type="GO" id="GO:0051301">
    <property type="term" value="P:cell division"/>
    <property type="evidence" value="ECO:0007669"/>
    <property type="project" value="UniProtKB-KW"/>
</dbReference>
<dbReference type="SMART" id="SM00385">
    <property type="entry name" value="CYCLIN"/>
    <property type="match status" value="2"/>
</dbReference>
<keyword evidence="10" id="KW-1185">Reference proteome</keyword>
<dbReference type="PANTHER" id="PTHR10026">
    <property type="entry name" value="CYCLIN"/>
    <property type="match status" value="1"/>
</dbReference>
<dbReference type="FunCoup" id="A0A1Q3BYN5">
    <property type="interactions" value="1726"/>
</dbReference>
<dbReference type="EMBL" id="BDDD01001060">
    <property type="protein sequence ID" value="GAV73002.1"/>
    <property type="molecule type" value="Genomic_DNA"/>
</dbReference>
<comment type="similarity">
    <text evidence="6">Belongs to the cyclin family. Cyclin T subfamily.</text>
</comment>
<comment type="caution">
    <text evidence="9">The sequence shown here is derived from an EMBL/GenBank/DDBJ whole genome shotgun (WGS) entry which is preliminary data.</text>
</comment>
<evidence type="ECO:0000256" key="3">
    <source>
        <dbReference type="ARBA" id="ARBA00023127"/>
    </source>
</evidence>
<evidence type="ECO:0000256" key="4">
    <source>
        <dbReference type="ARBA" id="ARBA00023306"/>
    </source>
</evidence>
<feature type="domain" description="Cyclin-like" evidence="8">
    <location>
        <begin position="66"/>
        <end position="168"/>
    </location>
</feature>
<evidence type="ECO:0000256" key="5">
    <source>
        <dbReference type="ARBA" id="ARBA00032263"/>
    </source>
</evidence>
<feature type="domain" description="Cyclin-like" evidence="8">
    <location>
        <begin position="181"/>
        <end position="265"/>
    </location>
</feature>